<evidence type="ECO:0000313" key="3">
    <source>
        <dbReference type="Proteomes" id="UP001181247"/>
    </source>
</evidence>
<dbReference type="AlphaFoldDB" id="A0AAE4IFW6"/>
<name>A0AAE4IFW6_BACUN</name>
<evidence type="ECO:0000256" key="1">
    <source>
        <dbReference type="SAM" id="SignalP"/>
    </source>
</evidence>
<sequence>MKVKFLYVVFTMMLLVAPTAMAQSVYDYEYNSQKKNASITFRNSSDYTMTLKVIYSFGGLYTTVSLPAHSSRTVNFNKSGTFKLKIKATSSYGQSSYHDGGKFSVTSTETEWTEGEMVFKMSTYGSGLGPSISAKEFESNE</sequence>
<gene>
    <name evidence="2" type="ORF">RVH16_14780</name>
</gene>
<feature type="chain" id="PRO_5042061572" description="DUF3244 domain-containing protein" evidence="1">
    <location>
        <begin position="23"/>
        <end position="141"/>
    </location>
</feature>
<dbReference type="EMBL" id="JAWDEU010000002">
    <property type="protein sequence ID" value="MDU0245965.1"/>
    <property type="molecule type" value="Genomic_DNA"/>
</dbReference>
<proteinExistence type="predicted"/>
<keyword evidence="1" id="KW-0732">Signal</keyword>
<evidence type="ECO:0000313" key="2">
    <source>
        <dbReference type="EMBL" id="MDU0245965.1"/>
    </source>
</evidence>
<dbReference type="Proteomes" id="UP001181247">
    <property type="component" value="Unassembled WGS sequence"/>
</dbReference>
<reference evidence="2" key="1">
    <citation type="submission" date="2023-10" db="EMBL/GenBank/DDBJ databases">
        <title>Genome of Potential pathogenic bacteria in Crohn's disease.</title>
        <authorList>
            <person name="Rodriguez-Palacios A."/>
        </authorList>
    </citation>
    <scope>NUCLEOTIDE SEQUENCE</scope>
    <source>
        <strain evidence="2">CavFT-hAR50</strain>
    </source>
</reference>
<protein>
    <recommendedName>
        <fullName evidence="4">DUF3244 domain-containing protein</fullName>
    </recommendedName>
</protein>
<evidence type="ECO:0008006" key="4">
    <source>
        <dbReference type="Google" id="ProtNLM"/>
    </source>
</evidence>
<organism evidence="2 3">
    <name type="scientific">Bacteroides uniformis</name>
    <dbReference type="NCBI Taxonomy" id="820"/>
    <lineage>
        <taxon>Bacteria</taxon>
        <taxon>Pseudomonadati</taxon>
        <taxon>Bacteroidota</taxon>
        <taxon>Bacteroidia</taxon>
        <taxon>Bacteroidales</taxon>
        <taxon>Bacteroidaceae</taxon>
        <taxon>Bacteroides</taxon>
    </lineage>
</organism>
<dbReference type="RefSeq" id="WP_022163536.1">
    <property type="nucleotide sequence ID" value="NZ_JAWDEU010000002.1"/>
</dbReference>
<accession>A0AAE4IFW6</accession>
<feature type="signal peptide" evidence="1">
    <location>
        <begin position="1"/>
        <end position="22"/>
    </location>
</feature>
<comment type="caution">
    <text evidence="2">The sequence shown here is derived from an EMBL/GenBank/DDBJ whole genome shotgun (WGS) entry which is preliminary data.</text>
</comment>